<dbReference type="PROSITE" id="PS50093">
    <property type="entry name" value="PKD"/>
    <property type="match status" value="1"/>
</dbReference>
<dbReference type="EMBL" id="AOSV01000027">
    <property type="protein sequence ID" value="EMG36719.1"/>
    <property type="molecule type" value="Genomic_DNA"/>
</dbReference>
<dbReference type="PANTHER" id="PTHR45982:SF1">
    <property type="entry name" value="REGULATOR OF CHROMOSOME CONDENSATION"/>
    <property type="match status" value="1"/>
</dbReference>
<dbReference type="PROSITE" id="PS50012">
    <property type="entry name" value="RCC1_3"/>
    <property type="match status" value="7"/>
</dbReference>
<evidence type="ECO:0000256" key="1">
    <source>
        <dbReference type="ARBA" id="ARBA00022658"/>
    </source>
</evidence>
<dbReference type="InterPro" id="IPR051553">
    <property type="entry name" value="Ran_GTPase-activating"/>
</dbReference>
<dbReference type="PATRIC" id="fig|1262666.3.peg.2456"/>
<dbReference type="PROSITE" id="PS00626">
    <property type="entry name" value="RCC1_2"/>
    <property type="match status" value="3"/>
</dbReference>
<dbReference type="InterPro" id="IPR058923">
    <property type="entry name" value="RCC1-like_dom"/>
</dbReference>
<dbReference type="InterPro" id="IPR013783">
    <property type="entry name" value="Ig-like_fold"/>
</dbReference>
<keyword evidence="1" id="KW-0344">Guanine-nucleotide releasing factor</keyword>
<dbReference type="InterPro" id="IPR022409">
    <property type="entry name" value="PKD/Chitinase_dom"/>
</dbReference>
<dbReference type="Gene3D" id="2.130.10.30">
    <property type="entry name" value="Regulator of chromosome condensation 1/beta-lactamase-inhibitor protein II"/>
    <property type="match status" value="3"/>
</dbReference>
<dbReference type="SMART" id="SM00089">
    <property type="entry name" value="PKD"/>
    <property type="match status" value="1"/>
</dbReference>
<dbReference type="PRINTS" id="PR00633">
    <property type="entry name" value="RCCNDNSATION"/>
</dbReference>
<evidence type="ECO:0000313" key="6">
    <source>
        <dbReference type="Proteomes" id="UP000011922"/>
    </source>
</evidence>
<dbReference type="Proteomes" id="UP000011922">
    <property type="component" value="Unassembled WGS sequence"/>
</dbReference>
<dbReference type="CDD" id="cd00146">
    <property type="entry name" value="PKD"/>
    <property type="match status" value="1"/>
</dbReference>
<accession>M5PRF9</accession>
<evidence type="ECO:0000256" key="2">
    <source>
        <dbReference type="ARBA" id="ARBA00022737"/>
    </source>
</evidence>
<sequence length="586" mass="59607">MITRSCILPRTLPAAPTLLLTMFLLLSVLSLPKAQPVQAAMRLAGGENHTLALRADGTVWAWGDNSDGQLGNSLVVGNSAVPVQVMQDTDGDGDGDIPLSGIEAFGVGADHCLALGTDGRVWAWGDNSNGQLGNGDATYINSYVPVRVMKDTNGDGDGDIPLSGIRSIAAFGLNSLALGTDGTVWAWGNNIAGQLGNGDATHTNSFVPVQVVTNPGGPALVNIQAVAAGFFHSLALGTDGTVWAWGDNDHGQLGNGTITPKDVAVQVSGTGPGAGLVPGTIKAIAAGTFHSLALGTDDTVWAWGNNLVGQLGNGSTTDSDVPVQIVTNPGVSALDNIEAIASGANHCLALDADGRLWAWGENSSGQLGNGDGTITESLWPVQVVTSPGGPAFEDIEAIASGAHHSLILANGILNYGTVWGWGDNSDGQLGNGDATHANKNVPVLVKGPAPDGKGFLDLSLTIYPQRYTGDRPYSVIFGFMHSDRIDNTTGKWTFGDGASSVGDPSHTYTEAGTYEVTLTVDASDTDAPGPSTQSTTGTVVVQDNSSGGGGGGGGGGCGVSQGASMGPEWLLLAGLAAALRVRRRKG</sequence>
<dbReference type="RefSeq" id="WP_005987528.1">
    <property type="nucleotide sequence ID" value="NZ_AOSV01000027.1"/>
</dbReference>
<dbReference type="PANTHER" id="PTHR45982">
    <property type="entry name" value="REGULATOR OF CHROMOSOME CONDENSATION"/>
    <property type="match status" value="1"/>
</dbReference>
<dbReference type="GO" id="GO:0005085">
    <property type="term" value="F:guanyl-nucleotide exchange factor activity"/>
    <property type="evidence" value="ECO:0007669"/>
    <property type="project" value="TreeGrafter"/>
</dbReference>
<dbReference type="SUPFAM" id="SSF49299">
    <property type="entry name" value="PKD domain"/>
    <property type="match status" value="1"/>
</dbReference>
<evidence type="ECO:0000313" key="5">
    <source>
        <dbReference type="EMBL" id="EMG36719.1"/>
    </source>
</evidence>
<protein>
    <submittedName>
        <fullName evidence="5">RCC1 domain-containing protein, alpha-tubulin suppressor</fullName>
    </submittedName>
</protein>
<comment type="caution">
    <text evidence="5">The sequence shown here is derived from an EMBL/GenBank/DDBJ whole genome shotgun (WGS) entry which is preliminary data.</text>
</comment>
<dbReference type="InterPro" id="IPR000408">
    <property type="entry name" value="Reg_chr_condens"/>
</dbReference>
<dbReference type="SUPFAM" id="SSF50985">
    <property type="entry name" value="RCC1/BLIP-II"/>
    <property type="match status" value="1"/>
</dbReference>
<gene>
    <name evidence="5" type="ORF">PCS_02414</name>
</gene>
<feature type="region of interest" description="Disordered" evidence="3">
    <location>
        <begin position="524"/>
        <end position="559"/>
    </location>
</feature>
<feature type="domain" description="PKD" evidence="4">
    <location>
        <begin position="491"/>
        <end position="520"/>
    </location>
</feature>
<name>M5PRF9_DESAF</name>
<proteinExistence type="predicted"/>
<dbReference type="Pfam" id="PF25390">
    <property type="entry name" value="WD40_RLD"/>
    <property type="match status" value="1"/>
</dbReference>
<reference evidence="5 6" key="1">
    <citation type="journal article" date="2013" name="Genome Announc.">
        <title>Draft Genome Sequence for Desulfovibrio africanus Strain PCS.</title>
        <authorList>
            <person name="Brown S.D."/>
            <person name="Utturkar S.M."/>
            <person name="Arkin A.P."/>
            <person name="Deutschbauer A.M."/>
            <person name="Elias D.A."/>
            <person name="Hazen T.C."/>
            <person name="Chakraborty R."/>
        </authorList>
    </citation>
    <scope>NUCLEOTIDE SEQUENCE [LARGE SCALE GENOMIC DNA]</scope>
    <source>
        <strain evidence="5 6">PCS</strain>
    </source>
</reference>
<keyword evidence="2" id="KW-0677">Repeat</keyword>
<dbReference type="Gene3D" id="2.60.40.10">
    <property type="entry name" value="Immunoglobulins"/>
    <property type="match status" value="1"/>
</dbReference>
<dbReference type="GO" id="GO:0005737">
    <property type="term" value="C:cytoplasm"/>
    <property type="evidence" value="ECO:0007669"/>
    <property type="project" value="TreeGrafter"/>
</dbReference>
<feature type="compositionally biased region" description="Gly residues" evidence="3">
    <location>
        <begin position="546"/>
        <end position="559"/>
    </location>
</feature>
<evidence type="ECO:0000256" key="3">
    <source>
        <dbReference type="SAM" id="MobiDB-lite"/>
    </source>
</evidence>
<dbReference type="InterPro" id="IPR035986">
    <property type="entry name" value="PKD_dom_sf"/>
</dbReference>
<dbReference type="InterPro" id="IPR000601">
    <property type="entry name" value="PKD_dom"/>
</dbReference>
<dbReference type="Pfam" id="PF18911">
    <property type="entry name" value="PKD_4"/>
    <property type="match status" value="1"/>
</dbReference>
<evidence type="ECO:0000259" key="4">
    <source>
        <dbReference type="PROSITE" id="PS50093"/>
    </source>
</evidence>
<dbReference type="AlphaFoldDB" id="M5PRF9"/>
<feature type="compositionally biased region" description="Low complexity" evidence="3">
    <location>
        <begin position="528"/>
        <end position="542"/>
    </location>
</feature>
<organism evidence="5 6">
    <name type="scientific">Desulfocurvibacter africanus PCS</name>
    <dbReference type="NCBI Taxonomy" id="1262666"/>
    <lineage>
        <taxon>Bacteria</taxon>
        <taxon>Pseudomonadati</taxon>
        <taxon>Thermodesulfobacteriota</taxon>
        <taxon>Desulfovibrionia</taxon>
        <taxon>Desulfovibrionales</taxon>
        <taxon>Desulfovibrionaceae</taxon>
        <taxon>Desulfocurvibacter</taxon>
    </lineage>
</organism>
<dbReference type="InterPro" id="IPR009091">
    <property type="entry name" value="RCC1/BLIP-II"/>
</dbReference>
<dbReference type="Pfam" id="PF13540">
    <property type="entry name" value="RCC1_2"/>
    <property type="match status" value="1"/>
</dbReference>